<evidence type="ECO:0000313" key="3">
    <source>
        <dbReference type="Proteomes" id="UP000803844"/>
    </source>
</evidence>
<name>A0A9P4Y5M5_CRYP1</name>
<gene>
    <name evidence="2" type="ORF">M406DRAFT_55047</name>
</gene>
<reference evidence="2" key="1">
    <citation type="journal article" date="2020" name="Phytopathology">
        <title>Genome sequence of the chestnut blight fungus Cryphonectria parasitica EP155: A fundamental resource for an archetypical invasive plant pathogen.</title>
        <authorList>
            <person name="Crouch J.A."/>
            <person name="Dawe A."/>
            <person name="Aerts A."/>
            <person name="Barry K."/>
            <person name="Churchill A.C.L."/>
            <person name="Grimwood J."/>
            <person name="Hillman B."/>
            <person name="Milgroom M.G."/>
            <person name="Pangilinan J."/>
            <person name="Smith M."/>
            <person name="Salamov A."/>
            <person name="Schmutz J."/>
            <person name="Yadav J."/>
            <person name="Grigoriev I.V."/>
            <person name="Nuss D."/>
        </authorList>
    </citation>
    <scope>NUCLEOTIDE SEQUENCE</scope>
    <source>
        <strain evidence="2">EP155</strain>
    </source>
</reference>
<dbReference type="AlphaFoldDB" id="A0A9P4Y5M5"/>
<protein>
    <submittedName>
        <fullName evidence="2">Uncharacterized protein</fullName>
    </submittedName>
</protein>
<dbReference type="GeneID" id="63841677"/>
<evidence type="ECO:0000313" key="2">
    <source>
        <dbReference type="EMBL" id="KAF3766904.1"/>
    </source>
</evidence>
<proteinExistence type="predicted"/>
<dbReference type="EMBL" id="MU032346">
    <property type="protein sequence ID" value="KAF3766904.1"/>
    <property type="molecule type" value="Genomic_DNA"/>
</dbReference>
<dbReference type="RefSeq" id="XP_040777865.1">
    <property type="nucleotide sequence ID" value="XM_040924548.1"/>
</dbReference>
<feature type="non-terminal residue" evidence="2">
    <location>
        <position position="56"/>
    </location>
</feature>
<keyword evidence="3" id="KW-1185">Reference proteome</keyword>
<organism evidence="2 3">
    <name type="scientific">Cryphonectria parasitica (strain ATCC 38755 / EP155)</name>
    <dbReference type="NCBI Taxonomy" id="660469"/>
    <lineage>
        <taxon>Eukaryota</taxon>
        <taxon>Fungi</taxon>
        <taxon>Dikarya</taxon>
        <taxon>Ascomycota</taxon>
        <taxon>Pezizomycotina</taxon>
        <taxon>Sordariomycetes</taxon>
        <taxon>Sordariomycetidae</taxon>
        <taxon>Diaporthales</taxon>
        <taxon>Cryphonectriaceae</taxon>
        <taxon>Cryphonectria-Endothia species complex</taxon>
        <taxon>Cryphonectria</taxon>
    </lineage>
</organism>
<accession>A0A9P4Y5M5</accession>
<dbReference type="Proteomes" id="UP000803844">
    <property type="component" value="Unassembled WGS sequence"/>
</dbReference>
<comment type="caution">
    <text evidence="2">The sequence shown here is derived from an EMBL/GenBank/DDBJ whole genome shotgun (WGS) entry which is preliminary data.</text>
</comment>
<sequence>MCMQEDHASTASHKGKKNQPFPWPPGTQLSRPPRALHGTSQPNCPWSPKPASHWSV</sequence>
<feature type="region of interest" description="Disordered" evidence="1">
    <location>
        <begin position="1"/>
        <end position="56"/>
    </location>
</feature>
<evidence type="ECO:0000256" key="1">
    <source>
        <dbReference type="SAM" id="MobiDB-lite"/>
    </source>
</evidence>